<dbReference type="Proteomes" id="UP001596116">
    <property type="component" value="Unassembled WGS sequence"/>
</dbReference>
<protein>
    <recommendedName>
        <fullName evidence="3">Aldose 1-epimerase</fullName>
    </recommendedName>
</protein>
<reference evidence="1 2" key="1">
    <citation type="submission" date="2024-09" db="EMBL/GenBank/DDBJ databases">
        <authorList>
            <person name="Zhang Z.-H."/>
        </authorList>
    </citation>
    <scope>NUCLEOTIDE SEQUENCE [LARGE SCALE GENOMIC DNA]</scope>
    <source>
        <strain evidence="1 2">HHTR114</strain>
    </source>
</reference>
<name>A0ABW1L2F8_9PROT</name>
<dbReference type="Gene3D" id="2.70.98.10">
    <property type="match status" value="1"/>
</dbReference>
<organism evidence="1 2">
    <name type="scientific">Hyphococcus aureus</name>
    <dbReference type="NCBI Taxonomy" id="2666033"/>
    <lineage>
        <taxon>Bacteria</taxon>
        <taxon>Pseudomonadati</taxon>
        <taxon>Pseudomonadota</taxon>
        <taxon>Alphaproteobacteria</taxon>
        <taxon>Parvularculales</taxon>
        <taxon>Parvularculaceae</taxon>
        <taxon>Hyphococcus</taxon>
    </lineage>
</organism>
<accession>A0ABW1L2F8</accession>
<evidence type="ECO:0000313" key="2">
    <source>
        <dbReference type="Proteomes" id="UP001596116"/>
    </source>
</evidence>
<keyword evidence="2" id="KW-1185">Reference proteome</keyword>
<sequence>MNRTRIGAQQKGAAPRDPVLIEISEDEMKAVLAPELGGVVMSLSFGGKNIFRPAASQEAVAADPREAACYPCVPWFSRLFGGLDFDGRHYELAPTLPVCDPDHALHGHGWVNPWRVTDQSGDHVACWFDHTPGPGLFPFPFFATQEFSVSADQFQIALCVTNSGNAPMPAGLGLHPFFPNTKTSELNFTEYFDQTTPAKGLSPPEKIEHRGPMTDDPVDYTIKRWDGTAEIVHDGLKIAMHSNARILHLYSPEEADFYCAEPISHLPGYFGRDILAPQETMDIFLSLSVENLTC</sequence>
<dbReference type="RefSeq" id="WP_379923955.1">
    <property type="nucleotide sequence ID" value="NZ_JBHPON010000002.1"/>
</dbReference>
<dbReference type="SUPFAM" id="SSF74650">
    <property type="entry name" value="Galactose mutarotase-like"/>
    <property type="match status" value="1"/>
</dbReference>
<gene>
    <name evidence="1" type="ORF">ACFMB1_13475</name>
</gene>
<evidence type="ECO:0008006" key="3">
    <source>
        <dbReference type="Google" id="ProtNLM"/>
    </source>
</evidence>
<dbReference type="Pfam" id="PF01263">
    <property type="entry name" value="Aldose_epim"/>
    <property type="match status" value="1"/>
</dbReference>
<dbReference type="InterPro" id="IPR014718">
    <property type="entry name" value="GH-type_carb-bd"/>
</dbReference>
<evidence type="ECO:0000313" key="1">
    <source>
        <dbReference type="EMBL" id="MFC6036562.1"/>
    </source>
</evidence>
<comment type="caution">
    <text evidence="1">The sequence shown here is derived from an EMBL/GenBank/DDBJ whole genome shotgun (WGS) entry which is preliminary data.</text>
</comment>
<dbReference type="InterPro" id="IPR011013">
    <property type="entry name" value="Gal_mutarotase_sf_dom"/>
</dbReference>
<dbReference type="EMBL" id="JBHPON010000002">
    <property type="protein sequence ID" value="MFC6036562.1"/>
    <property type="molecule type" value="Genomic_DNA"/>
</dbReference>
<dbReference type="InterPro" id="IPR008183">
    <property type="entry name" value="Aldose_1/G6P_1-epimerase"/>
</dbReference>
<proteinExistence type="predicted"/>